<dbReference type="Pfam" id="PF13377">
    <property type="entry name" value="Peripla_BP_3"/>
    <property type="match status" value="1"/>
</dbReference>
<keyword evidence="1" id="KW-0805">Transcription regulation</keyword>
<reference evidence="5" key="2">
    <citation type="submission" date="2020-09" db="EMBL/GenBank/DDBJ databases">
        <authorList>
            <person name="Sun Q."/>
            <person name="Zhou Y."/>
        </authorList>
    </citation>
    <scope>NUCLEOTIDE SEQUENCE</scope>
    <source>
        <strain evidence="5">CGMCC 1.3617</strain>
    </source>
</reference>
<dbReference type="Pfam" id="PF00356">
    <property type="entry name" value="LacI"/>
    <property type="match status" value="1"/>
</dbReference>
<dbReference type="Gene3D" id="1.10.260.40">
    <property type="entry name" value="lambda repressor-like DNA-binding domains"/>
    <property type="match status" value="1"/>
</dbReference>
<dbReference type="SMART" id="SM00354">
    <property type="entry name" value="HTH_LACI"/>
    <property type="match status" value="1"/>
</dbReference>
<dbReference type="Gene3D" id="3.40.50.2300">
    <property type="match status" value="2"/>
</dbReference>
<dbReference type="CDD" id="cd01575">
    <property type="entry name" value="PBP1_GntR"/>
    <property type="match status" value="1"/>
</dbReference>
<feature type="domain" description="HTH lacI-type" evidence="4">
    <location>
        <begin position="32"/>
        <end position="86"/>
    </location>
</feature>
<dbReference type="EMBL" id="BMKW01000022">
    <property type="protein sequence ID" value="GGJ41913.1"/>
    <property type="molecule type" value="Genomic_DNA"/>
</dbReference>
<dbReference type="CDD" id="cd01392">
    <property type="entry name" value="HTH_LacI"/>
    <property type="match status" value="1"/>
</dbReference>
<accession>A0A917L2R3</accession>
<evidence type="ECO:0000256" key="2">
    <source>
        <dbReference type="ARBA" id="ARBA00023125"/>
    </source>
</evidence>
<evidence type="ECO:0000313" key="5">
    <source>
        <dbReference type="EMBL" id="GGJ41913.1"/>
    </source>
</evidence>
<evidence type="ECO:0000256" key="1">
    <source>
        <dbReference type="ARBA" id="ARBA00023015"/>
    </source>
</evidence>
<gene>
    <name evidence="5" type="ORF">GCM10011320_56830</name>
</gene>
<dbReference type="PROSITE" id="PS50932">
    <property type="entry name" value="HTH_LACI_2"/>
    <property type="match status" value="1"/>
</dbReference>
<dbReference type="GO" id="GO:0000976">
    <property type="term" value="F:transcription cis-regulatory region binding"/>
    <property type="evidence" value="ECO:0007669"/>
    <property type="project" value="TreeGrafter"/>
</dbReference>
<dbReference type="SUPFAM" id="SSF53822">
    <property type="entry name" value="Periplasmic binding protein-like I"/>
    <property type="match status" value="1"/>
</dbReference>
<dbReference type="Proteomes" id="UP000661507">
    <property type="component" value="Unassembled WGS sequence"/>
</dbReference>
<organism evidence="5 6">
    <name type="scientific">Neoroseomonas lacus</name>
    <dbReference type="NCBI Taxonomy" id="287609"/>
    <lineage>
        <taxon>Bacteria</taxon>
        <taxon>Pseudomonadati</taxon>
        <taxon>Pseudomonadota</taxon>
        <taxon>Alphaproteobacteria</taxon>
        <taxon>Acetobacterales</taxon>
        <taxon>Acetobacteraceae</taxon>
        <taxon>Neoroseomonas</taxon>
    </lineage>
</organism>
<evidence type="ECO:0000259" key="4">
    <source>
        <dbReference type="PROSITE" id="PS50932"/>
    </source>
</evidence>
<dbReference type="SUPFAM" id="SSF47413">
    <property type="entry name" value="lambda repressor-like DNA-binding domains"/>
    <property type="match status" value="1"/>
</dbReference>
<dbReference type="GO" id="GO:0003700">
    <property type="term" value="F:DNA-binding transcription factor activity"/>
    <property type="evidence" value="ECO:0007669"/>
    <property type="project" value="TreeGrafter"/>
</dbReference>
<dbReference type="PROSITE" id="PS00356">
    <property type="entry name" value="HTH_LACI_1"/>
    <property type="match status" value="1"/>
</dbReference>
<proteinExistence type="predicted"/>
<comment type="caution">
    <text evidence="5">The sequence shown here is derived from an EMBL/GenBank/DDBJ whole genome shotgun (WGS) entry which is preliminary data.</text>
</comment>
<dbReference type="InterPro" id="IPR010982">
    <property type="entry name" value="Lambda_DNA-bd_dom_sf"/>
</dbReference>
<dbReference type="InterPro" id="IPR000843">
    <property type="entry name" value="HTH_LacI"/>
</dbReference>
<keyword evidence="3" id="KW-0804">Transcription</keyword>
<keyword evidence="2" id="KW-0238">DNA-binding</keyword>
<dbReference type="PANTHER" id="PTHR30146:SF33">
    <property type="entry name" value="TRANSCRIPTIONAL REGULATOR"/>
    <property type="match status" value="1"/>
</dbReference>
<dbReference type="PANTHER" id="PTHR30146">
    <property type="entry name" value="LACI-RELATED TRANSCRIPTIONAL REPRESSOR"/>
    <property type="match status" value="1"/>
</dbReference>
<dbReference type="InterPro" id="IPR046335">
    <property type="entry name" value="LacI/GalR-like_sensor"/>
</dbReference>
<dbReference type="InterPro" id="IPR028082">
    <property type="entry name" value="Peripla_BP_I"/>
</dbReference>
<dbReference type="AlphaFoldDB" id="A0A917L2R3"/>
<sequence length="356" mass="37933">MVSVARDLEFIGMTLRASKATARVPDPSCRTVRITDVAAAAGVSAITVSRALNTPQLLSKTTLRRVLAAVDRLGYVPNLTAGALSSRRSRMVVAIVPTIASPMYAEALQAFTRTLAASGYHVLLGLGGFDSEDEERLITAMLGRQPDGVLLVGAVHSPTARRRLAEAGVPIVEIWGDSAEPLDIQVGFSHRGAGEAVAHHLCDNGYRAFGIVSSDDPRALERLDGFRAALERRGLSLLVQRLLPPPSTVLDGRRVLPDLLDALPRGAAVFCSSDMLATGLVIEARARGILIPDDLALCGFGDLDIGRAIEPALTTVSVDGNEMGQLAARCIIDRLSGRQIQQRVALPVEIVRRQTT</sequence>
<name>A0A917L2R3_9PROT</name>
<protein>
    <submittedName>
        <fullName evidence="5">LacI family transcriptional regulator</fullName>
    </submittedName>
</protein>
<evidence type="ECO:0000256" key="3">
    <source>
        <dbReference type="ARBA" id="ARBA00023163"/>
    </source>
</evidence>
<evidence type="ECO:0000313" key="6">
    <source>
        <dbReference type="Proteomes" id="UP000661507"/>
    </source>
</evidence>
<keyword evidence="6" id="KW-1185">Reference proteome</keyword>
<reference evidence="5" key="1">
    <citation type="journal article" date="2014" name="Int. J. Syst. Evol. Microbiol.">
        <title>Complete genome sequence of Corynebacterium casei LMG S-19264T (=DSM 44701T), isolated from a smear-ripened cheese.</title>
        <authorList>
            <consortium name="US DOE Joint Genome Institute (JGI-PGF)"/>
            <person name="Walter F."/>
            <person name="Albersmeier A."/>
            <person name="Kalinowski J."/>
            <person name="Ruckert C."/>
        </authorList>
    </citation>
    <scope>NUCLEOTIDE SEQUENCE</scope>
    <source>
        <strain evidence="5">CGMCC 1.3617</strain>
    </source>
</reference>